<dbReference type="EMBL" id="JABFUD020000017">
    <property type="protein sequence ID" value="KAI5067284.1"/>
    <property type="molecule type" value="Genomic_DNA"/>
</dbReference>
<dbReference type="AlphaFoldDB" id="A0A9D4ZA20"/>
<keyword evidence="2" id="KW-1185">Reference proteome</keyword>
<reference evidence="1" key="1">
    <citation type="submission" date="2021-01" db="EMBL/GenBank/DDBJ databases">
        <title>Adiantum capillus-veneris genome.</title>
        <authorList>
            <person name="Fang Y."/>
            <person name="Liao Q."/>
        </authorList>
    </citation>
    <scope>NUCLEOTIDE SEQUENCE</scope>
    <source>
        <strain evidence="1">H3</strain>
        <tissue evidence="1">Leaf</tissue>
    </source>
</reference>
<sequence length="102" mass="10795">MQVVQKKRAASLIIVEVTHRSQASPRVAGKKRGAGSAGRGYAVCDSSSCAFKGEGGRRLQFEGFKASVVSRGLQFQGLCSFKCIECRLLQSSASGRVLSVAV</sequence>
<evidence type="ECO:0000313" key="1">
    <source>
        <dbReference type="EMBL" id="KAI5067284.1"/>
    </source>
</evidence>
<accession>A0A9D4ZA20</accession>
<gene>
    <name evidence="1" type="ORF">GOP47_0017812</name>
</gene>
<protein>
    <submittedName>
        <fullName evidence="1">Uncharacterized protein</fullName>
    </submittedName>
</protein>
<evidence type="ECO:0000313" key="2">
    <source>
        <dbReference type="Proteomes" id="UP000886520"/>
    </source>
</evidence>
<comment type="caution">
    <text evidence="1">The sequence shown here is derived from an EMBL/GenBank/DDBJ whole genome shotgun (WGS) entry which is preliminary data.</text>
</comment>
<organism evidence="1 2">
    <name type="scientific">Adiantum capillus-veneris</name>
    <name type="common">Maidenhair fern</name>
    <dbReference type="NCBI Taxonomy" id="13818"/>
    <lineage>
        <taxon>Eukaryota</taxon>
        <taxon>Viridiplantae</taxon>
        <taxon>Streptophyta</taxon>
        <taxon>Embryophyta</taxon>
        <taxon>Tracheophyta</taxon>
        <taxon>Polypodiopsida</taxon>
        <taxon>Polypodiidae</taxon>
        <taxon>Polypodiales</taxon>
        <taxon>Pteridineae</taxon>
        <taxon>Pteridaceae</taxon>
        <taxon>Vittarioideae</taxon>
        <taxon>Adiantum</taxon>
    </lineage>
</organism>
<dbReference type="Proteomes" id="UP000886520">
    <property type="component" value="Chromosome 17"/>
</dbReference>
<name>A0A9D4ZA20_ADICA</name>
<proteinExistence type="predicted"/>